<dbReference type="GO" id="GO:0003887">
    <property type="term" value="F:DNA-directed DNA polymerase activity"/>
    <property type="evidence" value="ECO:0007669"/>
    <property type="project" value="UniProtKB-EC"/>
</dbReference>
<evidence type="ECO:0000256" key="9">
    <source>
        <dbReference type="ARBA" id="ARBA00022763"/>
    </source>
</evidence>
<accession>A0ABV7UJJ8</accession>
<dbReference type="InterPro" id="IPR029460">
    <property type="entry name" value="DNAPol_HHH"/>
</dbReference>
<evidence type="ECO:0000259" key="14">
    <source>
        <dbReference type="Pfam" id="PF01336"/>
    </source>
</evidence>
<dbReference type="NCBIfam" id="TIGR00594">
    <property type="entry name" value="polc"/>
    <property type="match status" value="1"/>
</dbReference>
<evidence type="ECO:0000256" key="10">
    <source>
        <dbReference type="ARBA" id="ARBA00022932"/>
    </source>
</evidence>
<evidence type="ECO:0000256" key="2">
    <source>
        <dbReference type="ARBA" id="ARBA00007391"/>
    </source>
</evidence>
<dbReference type="InterPro" id="IPR004365">
    <property type="entry name" value="NA-bd_OB_tRNA"/>
</dbReference>
<evidence type="ECO:0000256" key="11">
    <source>
        <dbReference type="ARBA" id="ARBA00023204"/>
    </source>
</evidence>
<name>A0ABV7UJJ8_9HYPH</name>
<organism evidence="18 19">
    <name type="scientific">Camelimonas fluminis</name>
    <dbReference type="NCBI Taxonomy" id="1576911"/>
    <lineage>
        <taxon>Bacteria</taxon>
        <taxon>Pseudomonadati</taxon>
        <taxon>Pseudomonadota</taxon>
        <taxon>Alphaproteobacteria</taxon>
        <taxon>Hyphomicrobiales</taxon>
        <taxon>Chelatococcaceae</taxon>
        <taxon>Camelimonas</taxon>
    </lineage>
</organism>
<comment type="catalytic activity">
    <reaction evidence="12 13">
        <text>DNA(n) + a 2'-deoxyribonucleoside 5'-triphosphate = DNA(n+1) + diphosphate</text>
        <dbReference type="Rhea" id="RHEA:22508"/>
        <dbReference type="Rhea" id="RHEA-COMP:17339"/>
        <dbReference type="Rhea" id="RHEA-COMP:17340"/>
        <dbReference type="ChEBI" id="CHEBI:33019"/>
        <dbReference type="ChEBI" id="CHEBI:61560"/>
        <dbReference type="ChEBI" id="CHEBI:173112"/>
        <dbReference type="EC" id="2.7.7.7"/>
    </reaction>
</comment>
<dbReference type="CDD" id="cd04485">
    <property type="entry name" value="DnaE_OBF"/>
    <property type="match status" value="1"/>
</dbReference>
<evidence type="ECO:0000256" key="3">
    <source>
        <dbReference type="ARBA" id="ARBA00012417"/>
    </source>
</evidence>
<dbReference type="EC" id="2.7.7.7" evidence="3 13"/>
<protein>
    <recommendedName>
        <fullName evidence="4 13">Error-prone DNA polymerase</fullName>
        <ecNumber evidence="3 13">2.7.7.7</ecNumber>
    </recommendedName>
</protein>
<keyword evidence="8 13" id="KW-0235">DNA replication</keyword>
<dbReference type="InterPro" id="IPR011708">
    <property type="entry name" value="DNA_pol3_alpha_NTPase_dom"/>
</dbReference>
<evidence type="ECO:0000313" key="18">
    <source>
        <dbReference type="EMBL" id="MFC3638673.1"/>
    </source>
</evidence>
<dbReference type="HAMAP" id="MF_01902">
    <property type="entry name" value="DNApol_error_prone"/>
    <property type="match status" value="1"/>
</dbReference>
<reference evidence="19" key="1">
    <citation type="journal article" date="2019" name="Int. J. Syst. Evol. Microbiol.">
        <title>The Global Catalogue of Microorganisms (GCM) 10K type strain sequencing project: providing services to taxonomists for standard genome sequencing and annotation.</title>
        <authorList>
            <consortium name="The Broad Institute Genomics Platform"/>
            <consortium name="The Broad Institute Genome Sequencing Center for Infectious Disease"/>
            <person name="Wu L."/>
            <person name="Ma J."/>
        </authorList>
    </citation>
    <scope>NUCLEOTIDE SEQUENCE [LARGE SCALE GENOMIC DNA]</scope>
    <source>
        <strain evidence="19">KCTC 42282</strain>
    </source>
</reference>
<dbReference type="EMBL" id="JBHRYC010000077">
    <property type="protein sequence ID" value="MFC3638673.1"/>
    <property type="molecule type" value="Genomic_DNA"/>
</dbReference>
<keyword evidence="6 13" id="KW-0808">Transferase</keyword>
<evidence type="ECO:0000256" key="4">
    <source>
        <dbReference type="ARBA" id="ARBA00017273"/>
    </source>
</evidence>
<evidence type="ECO:0000256" key="1">
    <source>
        <dbReference type="ARBA" id="ARBA00004496"/>
    </source>
</evidence>
<dbReference type="Pfam" id="PF01336">
    <property type="entry name" value="tRNA_anti-codon"/>
    <property type="match status" value="1"/>
</dbReference>
<dbReference type="InterPro" id="IPR023073">
    <property type="entry name" value="DnaE2"/>
</dbReference>
<comment type="function">
    <text evidence="13">DNA polymerase involved in damage-induced mutagenesis and translesion synthesis (TLS). It is not the major replicative DNA polymerase.</text>
</comment>
<feature type="domain" description="DNA polymerase helix-hairpin-helix motif" evidence="16">
    <location>
        <begin position="832"/>
        <end position="884"/>
    </location>
</feature>
<evidence type="ECO:0000313" key="19">
    <source>
        <dbReference type="Proteomes" id="UP001595704"/>
    </source>
</evidence>
<keyword evidence="11 13" id="KW-0234">DNA repair</keyword>
<keyword evidence="10 13" id="KW-0239">DNA-directed DNA polymerase</keyword>
<dbReference type="InterPro" id="IPR040982">
    <property type="entry name" value="DNA_pol3_finger"/>
</dbReference>
<keyword evidence="19" id="KW-1185">Reference proteome</keyword>
<dbReference type="Proteomes" id="UP001595704">
    <property type="component" value="Unassembled WGS sequence"/>
</dbReference>
<evidence type="ECO:0000256" key="6">
    <source>
        <dbReference type="ARBA" id="ARBA00022679"/>
    </source>
</evidence>
<dbReference type="Pfam" id="PF17657">
    <property type="entry name" value="DNA_pol3_finger"/>
    <property type="match status" value="1"/>
</dbReference>
<evidence type="ECO:0000259" key="17">
    <source>
        <dbReference type="Pfam" id="PF17657"/>
    </source>
</evidence>
<dbReference type="Gene3D" id="3.20.20.140">
    <property type="entry name" value="Metal-dependent hydrolases"/>
    <property type="match status" value="1"/>
</dbReference>
<keyword evidence="7 13" id="KW-0548">Nucleotidyltransferase</keyword>
<dbReference type="PANTHER" id="PTHR32294">
    <property type="entry name" value="DNA POLYMERASE III SUBUNIT ALPHA"/>
    <property type="match status" value="1"/>
</dbReference>
<dbReference type="InterPro" id="IPR004805">
    <property type="entry name" value="DnaE2/DnaE/PolC"/>
</dbReference>
<dbReference type="RefSeq" id="WP_191319067.1">
    <property type="nucleotide sequence ID" value="NZ_BNCG01000006.1"/>
</dbReference>
<keyword evidence="5 13" id="KW-0963">Cytoplasm</keyword>
<evidence type="ECO:0000256" key="8">
    <source>
        <dbReference type="ARBA" id="ARBA00022705"/>
    </source>
</evidence>
<evidence type="ECO:0000256" key="12">
    <source>
        <dbReference type="ARBA" id="ARBA00049244"/>
    </source>
</evidence>
<dbReference type="Pfam" id="PF14579">
    <property type="entry name" value="HHH_6"/>
    <property type="match status" value="1"/>
</dbReference>
<gene>
    <name evidence="13" type="primary">dnaE2</name>
    <name evidence="18" type="ORF">ACFONL_15105</name>
</gene>
<comment type="similarity">
    <text evidence="2 13">Belongs to the DNA polymerase type-C family. DnaE2 subfamily.</text>
</comment>
<evidence type="ECO:0000256" key="7">
    <source>
        <dbReference type="ARBA" id="ARBA00022695"/>
    </source>
</evidence>
<feature type="domain" description="DNA polymerase III alpha subunit finger" evidence="17">
    <location>
        <begin position="580"/>
        <end position="758"/>
    </location>
</feature>
<dbReference type="NCBIfam" id="NF004225">
    <property type="entry name" value="PRK05672.1"/>
    <property type="match status" value="1"/>
</dbReference>
<evidence type="ECO:0000259" key="16">
    <source>
        <dbReference type="Pfam" id="PF14579"/>
    </source>
</evidence>
<comment type="subcellular location">
    <subcellularLocation>
        <location evidence="1 13">Cytoplasm</location>
    </subcellularLocation>
</comment>
<evidence type="ECO:0000256" key="5">
    <source>
        <dbReference type="ARBA" id="ARBA00022490"/>
    </source>
</evidence>
<evidence type="ECO:0000256" key="13">
    <source>
        <dbReference type="HAMAP-Rule" id="MF_01902"/>
    </source>
</evidence>
<sequence>MNADAPGLGPTLGPSLAPGLAPAYAELATTSNFSFLRGASHPRELVLAALLQGYGGLGLADRNTVAGVVRAWSALRSLREEGLDAASTSEDLPNNPLLAAEIRRRAANFHLITGARLAFSDGAPDVLAYPENLAGWSRLTRLLTLGARRARKGGCDLTLDDLLADVRCLQLIVMPPARLGELEQSLQRIAGAAPGAVWLGANMWRRGDDRRRLFRLRDMAARTGARLLAVNDVLYHAPAQRDLHDVITCIREKTNVAAAGRMLEVNAERWLKAPEAMAHLFRDAPEAIAATGDFLQRIHFDLSQIAYQYPDEPVPKGYEPQGWLEKLVRDKVKTRYPQGVTEKVQRLLDEELALIRQLGFATYFLTVHDIVQEARRRDILCQGRGSAANSAVCYVLGITSVDPDKHVLLFARFLSSDRGEPPDIDVDFEHERREEIIQYIYQRYGRHRAGIAATVIRYRPRSAIREVGKALGLTEDVTARIASSQWGSYGEDIPDSHIAQAGLDASNPAIRRAVALASRLIGFPRHLSQHVGGFILTRGRLDDLVPIGNAAMADRTFIEWDKDDIDALHLLKVDVLALGMLTCIRKAFDLIRQHTGEAHDLASVALTSEQKENGSPVYAMLQTGDSIGVFQVESRAQINMLPRLKPKEFYDLVIQVAIVRPGPIQGDMVHPYLRRRAGVEKVDYPSPRPPHPPNELRSVLERTKGVPLFQEQAMQVAMVAAGFTGAQANGLRKAMGTFRGDGTLHRYEDMMVEGMTARGYSRDFAERCFAQIRGFGSYGFPESHAAAFALLVYVSAWIKRYHPAAFACALLNSQPMGFYGPAQIIGNAKDNGVTILAVDVAYSHWDNTLEPVENGLALRLGFRQIDGFREEWAEAIMRFQAEQNAIASGALPLQPTPVRPKSNNPPPDMQMLKQRALLPRLAILRLAEADAFRSMGLDRRAALWAAQRLPDDAPLPLFLATATPEQAEEIAQQLPGMTLGEQVAADYQTLRLSLKAHPMQILRPLLPRSLTCDQCNKSLQGAWVRVTGVVLVRQRPGTGNAIFITLEDETGVINAVLWARMFARFRREVMSARVMEITGVIECSPEKVVHVMAKHITDRSELLGRLSGDVRTGDHGALLMHRHPRDVRILPGSRDFH</sequence>
<dbReference type="Gene3D" id="2.40.50.140">
    <property type="entry name" value="Nucleic acid-binding proteins"/>
    <property type="match status" value="1"/>
</dbReference>
<feature type="domain" description="Bacterial DNA polymerase III alpha subunit NTPase" evidence="15">
    <location>
        <begin position="323"/>
        <end position="577"/>
    </location>
</feature>
<feature type="domain" description="OB" evidence="14">
    <location>
        <begin position="1024"/>
        <end position="1097"/>
    </location>
</feature>
<comment type="caution">
    <text evidence="18">The sequence shown here is derived from an EMBL/GenBank/DDBJ whole genome shotgun (WGS) entry which is preliminary data.</text>
</comment>
<evidence type="ECO:0000259" key="15">
    <source>
        <dbReference type="Pfam" id="PF07733"/>
    </source>
</evidence>
<dbReference type="InterPro" id="IPR012340">
    <property type="entry name" value="NA-bd_OB-fold"/>
</dbReference>
<dbReference type="Pfam" id="PF07733">
    <property type="entry name" value="DNA_pol3_alpha"/>
    <property type="match status" value="1"/>
</dbReference>
<proteinExistence type="inferred from homology"/>
<keyword evidence="9 13" id="KW-0227">DNA damage</keyword>
<dbReference type="PANTHER" id="PTHR32294:SF4">
    <property type="entry name" value="ERROR-PRONE DNA POLYMERASE"/>
    <property type="match status" value="1"/>
</dbReference>